<comment type="pathway">
    <text evidence="26">Glycan biosynthesis.</text>
</comment>
<evidence type="ECO:0000256" key="12">
    <source>
        <dbReference type="ARBA" id="ARBA00022679"/>
    </source>
</evidence>
<dbReference type="GO" id="GO:0009002">
    <property type="term" value="F:serine-type D-Ala-D-Ala carboxypeptidase activity"/>
    <property type="evidence" value="ECO:0007669"/>
    <property type="project" value="UniProtKB-EC"/>
</dbReference>
<keyword evidence="15" id="KW-0133">Cell shape</keyword>
<dbReference type="EC" id="2.4.99.28" evidence="24"/>
<organism evidence="30 31">
    <name type="scientific">Candidatus Syntrophonatronum acetioxidans</name>
    <dbReference type="NCBI Taxonomy" id="1795816"/>
    <lineage>
        <taxon>Bacteria</taxon>
        <taxon>Bacillati</taxon>
        <taxon>Bacillota</taxon>
        <taxon>Clostridia</taxon>
        <taxon>Eubacteriales</taxon>
        <taxon>Syntrophomonadaceae</taxon>
        <taxon>Candidatus Syntrophonatronum</taxon>
    </lineage>
</organism>
<evidence type="ECO:0000256" key="6">
    <source>
        <dbReference type="ARBA" id="ARBA00012448"/>
    </source>
</evidence>
<reference evidence="30 31" key="1">
    <citation type="submission" date="2018-08" db="EMBL/GenBank/DDBJ databases">
        <title>The metabolism and importance of syntrophic acetate oxidation coupled to methane or sulfide production in haloalkaline environments.</title>
        <authorList>
            <person name="Timmers P.H.A."/>
            <person name="Vavourakis C.D."/>
            <person name="Sorokin D.Y."/>
            <person name="Sinninghe Damste J.S."/>
            <person name="Muyzer G."/>
            <person name="Stams A.J.M."/>
            <person name="Plugge C.M."/>
        </authorList>
    </citation>
    <scope>NUCLEOTIDE SEQUENCE [LARGE SCALE GENOMIC DNA]</scope>
    <source>
        <strain evidence="30">MSAO_Bac1</strain>
    </source>
</reference>
<dbReference type="Gene3D" id="1.10.3810.10">
    <property type="entry name" value="Biosynthetic peptidoglycan transglycosylase-like"/>
    <property type="match status" value="1"/>
</dbReference>
<dbReference type="PROSITE" id="PS50853">
    <property type="entry name" value="FN3"/>
    <property type="match status" value="1"/>
</dbReference>
<evidence type="ECO:0000256" key="10">
    <source>
        <dbReference type="ARBA" id="ARBA00022670"/>
    </source>
</evidence>
<keyword evidence="8" id="KW-1003">Cell membrane</keyword>
<accession>A0A424YGX2</accession>
<dbReference type="SUPFAM" id="SSF56601">
    <property type="entry name" value="beta-lactamase/transpeptidase-like"/>
    <property type="match status" value="1"/>
</dbReference>
<feature type="compositionally biased region" description="Low complexity" evidence="27">
    <location>
        <begin position="870"/>
        <end position="880"/>
    </location>
</feature>
<comment type="pathway">
    <text evidence="3">Cell wall biogenesis; peptidoglycan biosynthesis.</text>
</comment>
<evidence type="ECO:0000256" key="25">
    <source>
        <dbReference type="ARBA" id="ARBA00049902"/>
    </source>
</evidence>
<comment type="function">
    <text evidence="1">Cell wall formation. Synthesis of cross-linked peptidoglycan from the lipid intermediates. The enzyme has a penicillin-insensitive transglycosylase N-terminal domain (formation of linear glycan strands) and a penicillin-sensitive transpeptidase C-terminal domain (cross-linking of the peptide subunits).</text>
</comment>
<keyword evidence="11" id="KW-0328">Glycosyltransferase</keyword>
<dbReference type="FunFam" id="1.10.3810.10:FF:000001">
    <property type="entry name" value="Penicillin-binding protein 1A"/>
    <property type="match status" value="1"/>
</dbReference>
<dbReference type="InterPro" id="IPR023346">
    <property type="entry name" value="Lysozyme-like_dom_sf"/>
</dbReference>
<evidence type="ECO:0000256" key="28">
    <source>
        <dbReference type="SAM" id="Phobius"/>
    </source>
</evidence>
<comment type="catalytic activity">
    <reaction evidence="23">
        <text>Preferential cleavage: (Ac)2-L-Lys-D-Ala-|-D-Ala. Also transpeptidation of peptidyl-alanyl moieties that are N-acyl substituents of D-alanine.</text>
        <dbReference type="EC" id="3.4.16.4"/>
    </reaction>
</comment>
<comment type="caution">
    <text evidence="30">The sequence shown here is derived from an EMBL/GenBank/DDBJ whole genome shotgun (WGS) entry which is preliminary data.</text>
</comment>
<keyword evidence="20" id="KW-0046">Antibiotic resistance</keyword>
<evidence type="ECO:0000256" key="5">
    <source>
        <dbReference type="ARBA" id="ARBA00007739"/>
    </source>
</evidence>
<sequence>MKLSREEEGKKTTKNKKGKVAKRAAKFFFRSVFVLVLLFFFAVAGLGLNAVVSCIKEAPEFDPQHFQQPLTSYIYNIHGEEVTRLHDGHNRIEVPLSEIPKDLQHAFVSIEDERFYEHIGVSVKDIGRALINNLRQQRLIDHGGSTITQQLIKNTILTPERTFRRKIQEAWLAIKMEQEYSKDEIMEFYLNIIYFDQLAYGVEAAAQTYFGKNVSDLTLAESAMLAGIPRSPSNYSPRRDFDAAKMRQELVLNKMVECGYITRQEAMQAKTETIELADPPQRTYKYPYFIDYVEREAKEILEDLDIYEDPEIALNRGGLKIYTTLEPEIQENVENIVNQEEFYPVTLEDEEGKLQPQSAAVLAEPDTGHLKALVGGRDYGLHNQSLRFLSTRQPGSAIKPVLAYAPAIEEGIIFPGTIIHDVPTTFGNYTPRNYDRAFMGPITMREALYRSRNVPAVKAYDQISPQVGINYAQRLGITSITDRDIGGLSLVLGGFTYGTRPIDMAQAFGVFANQGVKTPLTSILEITDAEGNTLYRYKPTPESVIKETTAFLITDVLKDVSTRGTASRLYNEAGGRPIASKTGTTSDNRDVWLVSYTPDYVLSTWMGYDVQEMGKIDSTAWPRRMSGEIMRQVHEELPVKDFERPGGLIQTRICSISGKLAGEHCPSEGSTSDWYPREHAPNNRCDIHITMEVCSVTGLLPTDFCPELEERSFVKIPEGDDRDWSKILTDRDKLAPTETCDVHTDRPTAPVGLRLNSSASGNEVYLSWNYTEGPYQGFNVYRQTNGEERIKLNDDLITAQAFRDENTSPGKTYQYEITAINEGGIESLPLLGTITTNDPDTSPDGPPGEDNGENNNGQPDNREDNGGNGNNNKPPNNNNRDSLHNNGDNKDKKKEEN</sequence>
<comment type="similarity">
    <text evidence="5">In the N-terminal section; belongs to the glycosyltransferase 51 family.</text>
</comment>
<evidence type="ECO:0000256" key="15">
    <source>
        <dbReference type="ARBA" id="ARBA00022960"/>
    </source>
</evidence>
<dbReference type="SMART" id="SM00060">
    <property type="entry name" value="FN3"/>
    <property type="match status" value="1"/>
</dbReference>
<evidence type="ECO:0000256" key="18">
    <source>
        <dbReference type="ARBA" id="ARBA00022989"/>
    </source>
</evidence>
<dbReference type="InterPro" id="IPR003961">
    <property type="entry name" value="FN3_dom"/>
</dbReference>
<evidence type="ECO:0000256" key="26">
    <source>
        <dbReference type="ARBA" id="ARBA00060592"/>
    </source>
</evidence>
<keyword evidence="10" id="KW-0645">Protease</keyword>
<dbReference type="GO" id="GO:0006508">
    <property type="term" value="P:proteolysis"/>
    <property type="evidence" value="ECO:0007669"/>
    <property type="project" value="UniProtKB-KW"/>
</dbReference>
<keyword evidence="18 28" id="KW-1133">Transmembrane helix</keyword>
<dbReference type="NCBIfam" id="TIGR02074">
    <property type="entry name" value="PBP_1a_fam"/>
    <property type="match status" value="1"/>
</dbReference>
<dbReference type="Pfam" id="PF00905">
    <property type="entry name" value="Transpeptidase"/>
    <property type="match status" value="1"/>
</dbReference>
<dbReference type="GO" id="GO:0008658">
    <property type="term" value="F:penicillin binding"/>
    <property type="evidence" value="ECO:0007669"/>
    <property type="project" value="InterPro"/>
</dbReference>
<evidence type="ECO:0000256" key="9">
    <source>
        <dbReference type="ARBA" id="ARBA00022645"/>
    </source>
</evidence>
<evidence type="ECO:0000313" key="31">
    <source>
        <dbReference type="Proteomes" id="UP000285138"/>
    </source>
</evidence>
<keyword evidence="9" id="KW-0121">Carboxypeptidase</keyword>
<evidence type="ECO:0000256" key="27">
    <source>
        <dbReference type="SAM" id="MobiDB-lite"/>
    </source>
</evidence>
<evidence type="ECO:0000256" key="20">
    <source>
        <dbReference type="ARBA" id="ARBA00023251"/>
    </source>
</evidence>
<dbReference type="GO" id="GO:0008955">
    <property type="term" value="F:peptidoglycan glycosyltransferase activity"/>
    <property type="evidence" value="ECO:0007669"/>
    <property type="project" value="UniProtKB-EC"/>
</dbReference>
<dbReference type="InterPro" id="IPR012338">
    <property type="entry name" value="Beta-lactam/transpept-like"/>
</dbReference>
<evidence type="ECO:0000256" key="16">
    <source>
        <dbReference type="ARBA" id="ARBA00022968"/>
    </source>
</evidence>
<dbReference type="SUPFAM" id="SSF49265">
    <property type="entry name" value="Fibronectin type III"/>
    <property type="match status" value="1"/>
</dbReference>
<dbReference type="GO" id="GO:0071555">
    <property type="term" value="P:cell wall organization"/>
    <property type="evidence" value="ECO:0007669"/>
    <property type="project" value="UniProtKB-KW"/>
</dbReference>
<dbReference type="InterPro" id="IPR036116">
    <property type="entry name" value="FN3_sf"/>
</dbReference>
<dbReference type="EC" id="3.4.16.4" evidence="6"/>
<keyword evidence="16" id="KW-0735">Signal-anchor</keyword>
<evidence type="ECO:0000256" key="8">
    <source>
        <dbReference type="ARBA" id="ARBA00022475"/>
    </source>
</evidence>
<feature type="compositionally biased region" description="Basic and acidic residues" evidence="27">
    <location>
        <begin position="881"/>
        <end position="897"/>
    </location>
</feature>
<dbReference type="GO" id="GO:0008360">
    <property type="term" value="P:regulation of cell shape"/>
    <property type="evidence" value="ECO:0007669"/>
    <property type="project" value="UniProtKB-KW"/>
</dbReference>
<evidence type="ECO:0000256" key="7">
    <source>
        <dbReference type="ARBA" id="ARBA00018638"/>
    </source>
</evidence>
<name>A0A424YGX2_9FIRM</name>
<evidence type="ECO:0000256" key="1">
    <source>
        <dbReference type="ARBA" id="ARBA00002624"/>
    </source>
</evidence>
<dbReference type="UniPathway" id="UPA00219"/>
<feature type="domain" description="Fibronectin type-III" evidence="29">
    <location>
        <begin position="749"/>
        <end position="839"/>
    </location>
</feature>
<protein>
    <recommendedName>
        <fullName evidence="7">Penicillin-binding protein 1A</fullName>
        <ecNumber evidence="24">2.4.99.28</ecNumber>
        <ecNumber evidence="6">3.4.16.4</ecNumber>
    </recommendedName>
</protein>
<evidence type="ECO:0000256" key="4">
    <source>
        <dbReference type="ARBA" id="ARBA00007090"/>
    </source>
</evidence>
<comment type="subcellular location">
    <subcellularLocation>
        <location evidence="2">Cell membrane</location>
        <topology evidence="2">Single-pass type II membrane protein</topology>
    </subcellularLocation>
</comment>
<dbReference type="PANTHER" id="PTHR32282:SF11">
    <property type="entry name" value="PENICILLIN-BINDING PROTEIN 1B"/>
    <property type="match status" value="1"/>
</dbReference>
<dbReference type="GO" id="GO:0009252">
    <property type="term" value="P:peptidoglycan biosynthetic process"/>
    <property type="evidence" value="ECO:0007669"/>
    <property type="project" value="UniProtKB-UniPathway"/>
</dbReference>
<dbReference type="InterPro" id="IPR013783">
    <property type="entry name" value="Ig-like_fold"/>
</dbReference>
<dbReference type="AlphaFoldDB" id="A0A424YGX2"/>
<evidence type="ECO:0000256" key="3">
    <source>
        <dbReference type="ARBA" id="ARBA00004752"/>
    </source>
</evidence>
<evidence type="ECO:0000256" key="17">
    <source>
        <dbReference type="ARBA" id="ARBA00022984"/>
    </source>
</evidence>
<dbReference type="InterPro" id="IPR001460">
    <property type="entry name" value="PCN-bd_Tpept"/>
</dbReference>
<evidence type="ECO:0000256" key="13">
    <source>
        <dbReference type="ARBA" id="ARBA00022692"/>
    </source>
</evidence>
<dbReference type="Gene3D" id="3.40.710.10">
    <property type="entry name" value="DD-peptidase/beta-lactamase superfamily"/>
    <property type="match status" value="1"/>
</dbReference>
<dbReference type="InterPro" id="IPR036950">
    <property type="entry name" value="PBP_transglycosylase"/>
</dbReference>
<evidence type="ECO:0000256" key="23">
    <source>
        <dbReference type="ARBA" id="ARBA00034000"/>
    </source>
</evidence>
<evidence type="ECO:0000313" key="30">
    <source>
        <dbReference type="EMBL" id="RQD77255.1"/>
    </source>
</evidence>
<feature type="region of interest" description="Disordered" evidence="27">
    <location>
        <begin position="829"/>
        <end position="897"/>
    </location>
</feature>
<dbReference type="CDD" id="cd00063">
    <property type="entry name" value="FN3"/>
    <property type="match status" value="1"/>
</dbReference>
<keyword evidence="13 28" id="KW-0812">Transmembrane</keyword>
<keyword evidence="21" id="KW-0511">Multifunctional enzyme</keyword>
<evidence type="ECO:0000256" key="24">
    <source>
        <dbReference type="ARBA" id="ARBA00044770"/>
    </source>
</evidence>
<keyword evidence="17" id="KW-0573">Peptidoglycan synthesis</keyword>
<evidence type="ECO:0000259" key="29">
    <source>
        <dbReference type="PROSITE" id="PS50853"/>
    </source>
</evidence>
<dbReference type="Proteomes" id="UP000285138">
    <property type="component" value="Unassembled WGS sequence"/>
</dbReference>
<dbReference type="Pfam" id="PF00912">
    <property type="entry name" value="Transgly"/>
    <property type="match status" value="1"/>
</dbReference>
<dbReference type="InterPro" id="IPR001264">
    <property type="entry name" value="Glyco_trans_51"/>
</dbReference>
<dbReference type="SUPFAM" id="SSF53955">
    <property type="entry name" value="Lysozyme-like"/>
    <property type="match status" value="1"/>
</dbReference>
<dbReference type="GO" id="GO:0046677">
    <property type="term" value="P:response to antibiotic"/>
    <property type="evidence" value="ECO:0007669"/>
    <property type="project" value="UniProtKB-KW"/>
</dbReference>
<dbReference type="Gene3D" id="2.60.40.10">
    <property type="entry name" value="Immunoglobulins"/>
    <property type="match status" value="1"/>
</dbReference>
<evidence type="ECO:0000256" key="14">
    <source>
        <dbReference type="ARBA" id="ARBA00022801"/>
    </source>
</evidence>
<keyword evidence="14" id="KW-0378">Hydrolase</keyword>
<gene>
    <name evidence="30" type="ORF">D5R97_02870</name>
</gene>
<evidence type="ECO:0000256" key="22">
    <source>
        <dbReference type="ARBA" id="ARBA00023316"/>
    </source>
</evidence>
<evidence type="ECO:0000256" key="21">
    <source>
        <dbReference type="ARBA" id="ARBA00023268"/>
    </source>
</evidence>
<dbReference type="GO" id="GO:0005886">
    <property type="term" value="C:plasma membrane"/>
    <property type="evidence" value="ECO:0007669"/>
    <property type="project" value="UniProtKB-SubCell"/>
</dbReference>
<dbReference type="GO" id="GO:0030288">
    <property type="term" value="C:outer membrane-bounded periplasmic space"/>
    <property type="evidence" value="ECO:0007669"/>
    <property type="project" value="TreeGrafter"/>
</dbReference>
<proteinExistence type="inferred from homology"/>
<keyword evidence="12" id="KW-0808">Transferase</keyword>
<evidence type="ECO:0000256" key="2">
    <source>
        <dbReference type="ARBA" id="ARBA00004401"/>
    </source>
</evidence>
<comment type="similarity">
    <text evidence="4">In the C-terminal section; belongs to the transpeptidase family.</text>
</comment>
<comment type="catalytic activity">
    <reaction evidence="25">
        <text>[GlcNAc-(1-&gt;4)-Mur2Ac(oyl-L-Ala-gamma-D-Glu-L-Lys-D-Ala-D-Ala)](n)-di-trans,octa-cis-undecaprenyl diphosphate + beta-D-GlcNAc-(1-&gt;4)-Mur2Ac(oyl-L-Ala-gamma-D-Glu-L-Lys-D-Ala-D-Ala)-di-trans,octa-cis-undecaprenyl diphosphate = [GlcNAc-(1-&gt;4)-Mur2Ac(oyl-L-Ala-gamma-D-Glu-L-Lys-D-Ala-D-Ala)](n+1)-di-trans,octa-cis-undecaprenyl diphosphate + di-trans,octa-cis-undecaprenyl diphosphate + H(+)</text>
        <dbReference type="Rhea" id="RHEA:23708"/>
        <dbReference type="Rhea" id="RHEA-COMP:9602"/>
        <dbReference type="Rhea" id="RHEA-COMP:9603"/>
        <dbReference type="ChEBI" id="CHEBI:15378"/>
        <dbReference type="ChEBI" id="CHEBI:58405"/>
        <dbReference type="ChEBI" id="CHEBI:60033"/>
        <dbReference type="ChEBI" id="CHEBI:78435"/>
        <dbReference type="EC" id="2.4.99.28"/>
    </reaction>
</comment>
<dbReference type="EMBL" id="QZAA01000076">
    <property type="protein sequence ID" value="RQD77255.1"/>
    <property type="molecule type" value="Genomic_DNA"/>
</dbReference>
<dbReference type="PANTHER" id="PTHR32282">
    <property type="entry name" value="BINDING PROTEIN TRANSPEPTIDASE, PUTATIVE-RELATED"/>
    <property type="match status" value="1"/>
</dbReference>
<evidence type="ECO:0000256" key="19">
    <source>
        <dbReference type="ARBA" id="ARBA00023136"/>
    </source>
</evidence>
<keyword evidence="22" id="KW-0961">Cell wall biogenesis/degradation</keyword>
<dbReference type="InterPro" id="IPR050396">
    <property type="entry name" value="Glycosyltr_51/Transpeptidase"/>
</dbReference>
<keyword evidence="19 28" id="KW-0472">Membrane</keyword>
<evidence type="ECO:0000256" key="11">
    <source>
        <dbReference type="ARBA" id="ARBA00022676"/>
    </source>
</evidence>
<feature type="transmembrane region" description="Helical" evidence="28">
    <location>
        <begin position="27"/>
        <end position="48"/>
    </location>
</feature>